<gene>
    <name evidence="1" type="ORF">QAD02_002658</name>
</gene>
<proteinExistence type="predicted"/>
<dbReference type="EMBL" id="CM056743">
    <property type="protein sequence ID" value="KAJ8671399.1"/>
    <property type="molecule type" value="Genomic_DNA"/>
</dbReference>
<dbReference type="Proteomes" id="UP001239111">
    <property type="component" value="Chromosome 3"/>
</dbReference>
<reference evidence="1" key="1">
    <citation type="submission" date="2023-04" db="EMBL/GenBank/DDBJ databases">
        <title>A chromosome-level genome assembly of the parasitoid wasp Eretmocerus hayati.</title>
        <authorList>
            <person name="Zhong Y."/>
            <person name="Liu S."/>
            <person name="Liu Y."/>
        </authorList>
    </citation>
    <scope>NUCLEOTIDE SEQUENCE</scope>
    <source>
        <strain evidence="1">ZJU_SS_LIU_2023</strain>
    </source>
</reference>
<evidence type="ECO:0000313" key="1">
    <source>
        <dbReference type="EMBL" id="KAJ8671399.1"/>
    </source>
</evidence>
<comment type="caution">
    <text evidence="1">The sequence shown here is derived from an EMBL/GenBank/DDBJ whole genome shotgun (WGS) entry which is preliminary data.</text>
</comment>
<keyword evidence="2" id="KW-1185">Reference proteome</keyword>
<evidence type="ECO:0000313" key="2">
    <source>
        <dbReference type="Proteomes" id="UP001239111"/>
    </source>
</evidence>
<accession>A0ACC2NJT6</accession>
<protein>
    <submittedName>
        <fullName evidence="1">Uncharacterized protein</fullName>
    </submittedName>
</protein>
<sequence>MQSTTPFLEHLENSHGESILWPKWGYGVKSNEQPSIDDLEKKRWTSHTPSPSGSVTWARSMQKIIGIHDFWDAFKLPKVEGHDAIAGKLGLVRDFPDGQCARPQHQPRISPASAIFWTDPSSPINRAFALIKGTVDDSHATTLTLVKAMPGDRHITDPTRIDRVAAWLDDQQPLDASVNSVDSVIEALSPPRTRSRGSSTSSTEIVTERIRVLSTTASTRLGEVDVTPQGRTRAELLMRSHQSQGSSRHSSPISLRRSSPQGRSTSSSSSRIGEDSPSSTISTTTRLHQVARILKRRRSNNPAPSSDSESQGEGDQEGRISNNLRRRPRRRRLELTPSTSSGPSADTSAAERRSSPLTTQSESAQRNDDTDRELVILDSDPSIASEPCEQCDPETIYNHGEQSACVEQLVLPVCVVPVRDHENEPLDALQARDEDSDVLEVARVYPNMDEQTLMDLVRKYFRSGRAEREYRDMMLALRSDRNTRKDRDRKREERAAARNAQAAPYPALRAGRPGRARNTVRGGILAAAAAAAGIGNEQELGPLGNNQAAEREVARHHHLEQTGFVLPPTPPRTPAPEAPPQEPPTFPRPPSAASVSVPASPSLFEILETYNVPSTSNGAPAATFIISQVRPQLTEFGAIYYEELRTAPINPASAPAIADTEAKPHDLSTAPTAADSLHQIGTIATRLVSPPPPTPSPVPGTLEDHRRRIDAEIERQG</sequence>
<name>A0ACC2NJT6_9HYME</name>
<organism evidence="1 2">
    <name type="scientific">Eretmocerus hayati</name>
    <dbReference type="NCBI Taxonomy" id="131215"/>
    <lineage>
        <taxon>Eukaryota</taxon>
        <taxon>Metazoa</taxon>
        <taxon>Ecdysozoa</taxon>
        <taxon>Arthropoda</taxon>
        <taxon>Hexapoda</taxon>
        <taxon>Insecta</taxon>
        <taxon>Pterygota</taxon>
        <taxon>Neoptera</taxon>
        <taxon>Endopterygota</taxon>
        <taxon>Hymenoptera</taxon>
        <taxon>Apocrita</taxon>
        <taxon>Proctotrupomorpha</taxon>
        <taxon>Chalcidoidea</taxon>
        <taxon>Aphelinidae</taxon>
        <taxon>Aphelininae</taxon>
        <taxon>Eretmocerus</taxon>
    </lineage>
</organism>